<dbReference type="Gene3D" id="1.10.238.10">
    <property type="entry name" value="EF-hand"/>
    <property type="match status" value="1"/>
</dbReference>
<dbReference type="AlphaFoldDB" id="A0A834D9Z2"/>
<dbReference type="PANTHER" id="PTHR23050">
    <property type="entry name" value="CALCIUM BINDING PROTEIN"/>
    <property type="match status" value="1"/>
</dbReference>
<reference evidence="5" key="2">
    <citation type="submission" date="2020-03" db="EMBL/GenBank/DDBJ databases">
        <title>Walnut 2.0.</title>
        <authorList>
            <person name="Marrano A."/>
            <person name="Britton M."/>
            <person name="Zimin A.V."/>
            <person name="Zaini P.A."/>
            <person name="Workman R."/>
            <person name="Puiu D."/>
            <person name="Bianco L."/>
            <person name="Allen B.J."/>
            <person name="Troggio M."/>
            <person name="Leslie C.A."/>
            <person name="Timp W."/>
            <person name="Dendekar A."/>
            <person name="Salzberg S.L."/>
            <person name="Neale D.B."/>
        </authorList>
    </citation>
    <scope>NUCLEOTIDE SEQUENCE</scope>
    <source>
        <tissue evidence="5">Leaves</tissue>
    </source>
</reference>
<dbReference type="Pfam" id="PF13499">
    <property type="entry name" value="EF-hand_7"/>
    <property type="match status" value="1"/>
</dbReference>
<dbReference type="GO" id="GO:0005509">
    <property type="term" value="F:calcium ion binding"/>
    <property type="evidence" value="ECO:0007669"/>
    <property type="project" value="InterPro"/>
</dbReference>
<dbReference type="SMART" id="SM00054">
    <property type="entry name" value="EFh"/>
    <property type="match status" value="2"/>
</dbReference>
<feature type="domain" description="EF-hand" evidence="4">
    <location>
        <begin position="70"/>
        <end position="102"/>
    </location>
</feature>
<dbReference type="InterPro" id="IPR011992">
    <property type="entry name" value="EF-hand-dom_pair"/>
</dbReference>
<keyword evidence="1" id="KW-0677">Repeat</keyword>
<feature type="non-terminal residue" evidence="5">
    <location>
        <position position="1"/>
    </location>
</feature>
<sequence>TVSQSPIHSKPKPKNTVSISPTQQKEMADDSQVIAERERIFKHFDANGDGKVSAAELGDALSNVSSVTTDEVTRMMSKIDTDGDGFISYQEFMAFASANPEMLKDVARIVKI</sequence>
<evidence type="ECO:0000313" key="6">
    <source>
        <dbReference type="Proteomes" id="UP000619265"/>
    </source>
</evidence>
<proteinExistence type="predicted"/>
<dbReference type="EMBL" id="LIHL02000001">
    <property type="protein sequence ID" value="KAF5479991.1"/>
    <property type="molecule type" value="Genomic_DNA"/>
</dbReference>
<dbReference type="InterPro" id="IPR050145">
    <property type="entry name" value="Centrin_CML-like"/>
</dbReference>
<feature type="compositionally biased region" description="Polar residues" evidence="3">
    <location>
        <begin position="15"/>
        <end position="25"/>
    </location>
</feature>
<feature type="domain" description="EF-hand" evidence="4">
    <location>
        <begin position="32"/>
        <end position="67"/>
    </location>
</feature>
<dbReference type="InterPro" id="IPR018247">
    <property type="entry name" value="EF_Hand_1_Ca_BS"/>
</dbReference>
<dbReference type="FunFam" id="1.10.238.10:FF:000003">
    <property type="entry name" value="Calmodulin A"/>
    <property type="match status" value="1"/>
</dbReference>
<accession>A0A834D9Z2</accession>
<evidence type="ECO:0000259" key="4">
    <source>
        <dbReference type="PROSITE" id="PS50222"/>
    </source>
</evidence>
<comment type="caution">
    <text evidence="5">The sequence shown here is derived from an EMBL/GenBank/DDBJ whole genome shotgun (WGS) entry which is preliminary data.</text>
</comment>
<evidence type="ECO:0000256" key="1">
    <source>
        <dbReference type="ARBA" id="ARBA00022737"/>
    </source>
</evidence>
<dbReference type="InterPro" id="IPR002048">
    <property type="entry name" value="EF_hand_dom"/>
</dbReference>
<reference evidence="5" key="1">
    <citation type="submission" date="2015-10" db="EMBL/GenBank/DDBJ databases">
        <authorList>
            <person name="Martinez-Garcia P.J."/>
            <person name="Crepeau M.W."/>
            <person name="Puiu D."/>
            <person name="Gonzalez-Ibeas D."/>
            <person name="Whalen J."/>
            <person name="Stevens K."/>
            <person name="Paul R."/>
            <person name="Butterfield T."/>
            <person name="Britton M."/>
            <person name="Reagan R."/>
            <person name="Chakraborty S."/>
            <person name="Walawage S.L."/>
            <person name="Vasquez-Gross H.A."/>
            <person name="Cardeno C."/>
            <person name="Famula R."/>
            <person name="Pratt K."/>
            <person name="Kuruganti S."/>
            <person name="Aradhya M.K."/>
            <person name="Leslie C.A."/>
            <person name="Dandekar A.M."/>
            <person name="Salzberg S.L."/>
            <person name="Wegrzyn J.L."/>
            <person name="Langley C.H."/>
            <person name="Neale D.B."/>
        </authorList>
    </citation>
    <scope>NUCLEOTIDE SEQUENCE</scope>
    <source>
        <tissue evidence="5">Leaves</tissue>
    </source>
</reference>
<feature type="region of interest" description="Disordered" evidence="3">
    <location>
        <begin position="1"/>
        <end position="31"/>
    </location>
</feature>
<protein>
    <recommendedName>
        <fullName evidence="4">EF-hand domain-containing protein</fullName>
    </recommendedName>
</protein>
<keyword evidence="2" id="KW-0106">Calcium</keyword>
<dbReference type="Proteomes" id="UP000619265">
    <property type="component" value="Unassembled WGS sequence"/>
</dbReference>
<organism evidence="5 6">
    <name type="scientific">Juglans regia</name>
    <name type="common">English walnut</name>
    <dbReference type="NCBI Taxonomy" id="51240"/>
    <lineage>
        <taxon>Eukaryota</taxon>
        <taxon>Viridiplantae</taxon>
        <taxon>Streptophyta</taxon>
        <taxon>Embryophyta</taxon>
        <taxon>Tracheophyta</taxon>
        <taxon>Spermatophyta</taxon>
        <taxon>Magnoliopsida</taxon>
        <taxon>eudicotyledons</taxon>
        <taxon>Gunneridae</taxon>
        <taxon>Pentapetalae</taxon>
        <taxon>rosids</taxon>
        <taxon>fabids</taxon>
        <taxon>Fagales</taxon>
        <taxon>Juglandaceae</taxon>
        <taxon>Juglans</taxon>
    </lineage>
</organism>
<dbReference type="Gramene" id="Jr01_08280_p1">
    <property type="protein sequence ID" value="cds.Jr01_08280_p1"/>
    <property type="gene ID" value="Jr01_08280"/>
</dbReference>
<dbReference type="PROSITE" id="PS00018">
    <property type="entry name" value="EF_HAND_1"/>
    <property type="match status" value="2"/>
</dbReference>
<evidence type="ECO:0000256" key="2">
    <source>
        <dbReference type="ARBA" id="ARBA00022837"/>
    </source>
</evidence>
<dbReference type="PROSITE" id="PS50222">
    <property type="entry name" value="EF_HAND_2"/>
    <property type="match status" value="2"/>
</dbReference>
<evidence type="ECO:0000313" key="5">
    <source>
        <dbReference type="EMBL" id="KAF5479991.1"/>
    </source>
</evidence>
<name>A0A834D9Z2_JUGRE</name>
<dbReference type="CDD" id="cd00051">
    <property type="entry name" value="EFh"/>
    <property type="match status" value="1"/>
</dbReference>
<dbReference type="SUPFAM" id="SSF47473">
    <property type="entry name" value="EF-hand"/>
    <property type="match status" value="1"/>
</dbReference>
<gene>
    <name evidence="5" type="ORF">F2P56_000769</name>
</gene>
<evidence type="ECO:0000256" key="3">
    <source>
        <dbReference type="SAM" id="MobiDB-lite"/>
    </source>
</evidence>